<keyword evidence="2" id="KW-1133">Transmembrane helix</keyword>
<dbReference type="AlphaFoldDB" id="D8Q764"/>
<evidence type="ECO:0000313" key="3">
    <source>
        <dbReference type="EMBL" id="EFI96357.1"/>
    </source>
</evidence>
<feature type="region of interest" description="Disordered" evidence="1">
    <location>
        <begin position="335"/>
        <end position="354"/>
    </location>
</feature>
<feature type="transmembrane region" description="Helical" evidence="2">
    <location>
        <begin position="20"/>
        <end position="38"/>
    </location>
</feature>
<dbReference type="HOGENOM" id="CLU_044614_0_1_1"/>
<organism evidence="4">
    <name type="scientific">Schizophyllum commune (strain H4-8 / FGSC 9210)</name>
    <name type="common">Split gill fungus</name>
    <dbReference type="NCBI Taxonomy" id="578458"/>
    <lineage>
        <taxon>Eukaryota</taxon>
        <taxon>Fungi</taxon>
        <taxon>Dikarya</taxon>
        <taxon>Basidiomycota</taxon>
        <taxon>Agaricomycotina</taxon>
        <taxon>Agaricomycetes</taxon>
        <taxon>Agaricomycetidae</taxon>
        <taxon>Agaricales</taxon>
        <taxon>Schizophyllaceae</taxon>
        <taxon>Schizophyllum</taxon>
    </lineage>
</organism>
<keyword evidence="4" id="KW-1185">Reference proteome</keyword>
<keyword evidence="2" id="KW-0812">Transmembrane</keyword>
<evidence type="ECO:0000256" key="1">
    <source>
        <dbReference type="SAM" id="MobiDB-lite"/>
    </source>
</evidence>
<gene>
    <name evidence="3" type="ORF">SCHCODRAFT_109645</name>
</gene>
<name>D8Q764_SCHCM</name>
<proteinExistence type="predicted"/>
<feature type="non-terminal residue" evidence="3">
    <location>
        <position position="354"/>
    </location>
</feature>
<dbReference type="VEuPathDB" id="FungiDB:SCHCODRAFT_02689773"/>
<feature type="transmembrane region" description="Helical" evidence="2">
    <location>
        <begin position="106"/>
        <end position="126"/>
    </location>
</feature>
<dbReference type="EMBL" id="GL377307">
    <property type="protein sequence ID" value="EFI96357.1"/>
    <property type="molecule type" value="Genomic_DNA"/>
</dbReference>
<keyword evidence="2" id="KW-0472">Membrane</keyword>
<reference evidence="3 4" key="1">
    <citation type="journal article" date="2010" name="Nat. Biotechnol.">
        <title>Genome sequence of the model mushroom Schizophyllum commune.</title>
        <authorList>
            <person name="Ohm R.A."/>
            <person name="de Jong J.F."/>
            <person name="Lugones L.G."/>
            <person name="Aerts A."/>
            <person name="Kothe E."/>
            <person name="Stajich J.E."/>
            <person name="de Vries R.P."/>
            <person name="Record E."/>
            <person name="Levasseur A."/>
            <person name="Baker S.E."/>
            <person name="Bartholomew K.A."/>
            <person name="Coutinho P.M."/>
            <person name="Erdmann S."/>
            <person name="Fowler T.J."/>
            <person name="Gathman A.C."/>
            <person name="Lombard V."/>
            <person name="Henrissat B."/>
            <person name="Knabe N."/>
            <person name="Kuees U."/>
            <person name="Lilly W.W."/>
            <person name="Lindquist E."/>
            <person name="Lucas S."/>
            <person name="Magnuson J.K."/>
            <person name="Piumi F."/>
            <person name="Raudaskoski M."/>
            <person name="Salamov A."/>
            <person name="Schmutz J."/>
            <person name="Schwarze F.W.M.R."/>
            <person name="vanKuyk P.A."/>
            <person name="Horton J.S."/>
            <person name="Grigoriev I.V."/>
            <person name="Woesten H.A.B."/>
        </authorList>
    </citation>
    <scope>NUCLEOTIDE SEQUENCE [LARGE SCALE GENOMIC DNA]</scope>
    <source>
        <strain evidence="4">H4-8 / FGSC 9210</strain>
    </source>
</reference>
<evidence type="ECO:0000256" key="2">
    <source>
        <dbReference type="SAM" id="Phobius"/>
    </source>
</evidence>
<sequence>MSDAPPDDIWLEQSRLNGMLTGSITWGIFFQLTVQALVSLNRSAGRRTHRIPRGRKLALNAYVIVTFILATIGFACNARYTEEIWIDRRGPGISPTVLILNEFDFYINRLAIGCYYVMGWIMDLLLLYRAFIVWNYNILVVLLMSGLYLSTVTMSIAVMVLAQRHAVFSHLGVQLAYLSLSVSTNIVFTLLVAGRLLGVRNRIRDTLGAEYSTTFGSVAATLVESSALYSVFGIVFIVSFALGSNVQNLIFLAISHIQGIAQLLIILRVADGREYDRRAGAASTGAQANSIVFTPRTEVDLTRTSMGATVEAHNLTARGDQPDATLDDCHLQTQGSVSSLSSRQTKSGSLGRVV</sequence>
<protein>
    <submittedName>
        <fullName evidence="3">Uncharacterized protein</fullName>
    </submittedName>
</protein>
<feature type="compositionally biased region" description="Polar residues" evidence="1">
    <location>
        <begin position="335"/>
        <end position="348"/>
    </location>
</feature>
<feature type="transmembrane region" description="Helical" evidence="2">
    <location>
        <begin position="59"/>
        <end position="80"/>
    </location>
</feature>
<dbReference type="GeneID" id="9587309"/>
<feature type="transmembrane region" description="Helical" evidence="2">
    <location>
        <begin position="249"/>
        <end position="270"/>
    </location>
</feature>
<dbReference type="OrthoDB" id="2905268at2759"/>
<dbReference type="KEGG" id="scm:SCHCO_02689773"/>
<dbReference type="Proteomes" id="UP000007431">
    <property type="component" value="Unassembled WGS sequence"/>
</dbReference>
<feature type="transmembrane region" description="Helical" evidence="2">
    <location>
        <begin position="174"/>
        <end position="197"/>
    </location>
</feature>
<evidence type="ECO:0000313" key="4">
    <source>
        <dbReference type="Proteomes" id="UP000007431"/>
    </source>
</evidence>
<accession>D8Q764</accession>
<dbReference type="OMA" id="MEWFMEA"/>
<feature type="transmembrane region" description="Helical" evidence="2">
    <location>
        <begin position="218"/>
        <end position="243"/>
    </location>
</feature>
<feature type="transmembrane region" description="Helical" evidence="2">
    <location>
        <begin position="138"/>
        <end position="162"/>
    </location>
</feature>
<dbReference type="eggNOG" id="ENOG502SKDV">
    <property type="taxonomic scope" value="Eukaryota"/>
</dbReference>
<dbReference type="RefSeq" id="XP_003031260.1">
    <property type="nucleotide sequence ID" value="XM_003031214.1"/>
</dbReference>
<dbReference type="InParanoid" id="D8Q764"/>